<feature type="region of interest" description="Disordered" evidence="1">
    <location>
        <begin position="122"/>
        <end position="146"/>
    </location>
</feature>
<evidence type="ECO:0000256" key="1">
    <source>
        <dbReference type="SAM" id="MobiDB-lite"/>
    </source>
</evidence>
<comment type="caution">
    <text evidence="2">The sequence shown here is derived from an EMBL/GenBank/DDBJ whole genome shotgun (WGS) entry which is preliminary data.</text>
</comment>
<organism evidence="2 3">
    <name type="scientific">Rubroshorea leprosula</name>
    <dbReference type="NCBI Taxonomy" id="152421"/>
    <lineage>
        <taxon>Eukaryota</taxon>
        <taxon>Viridiplantae</taxon>
        <taxon>Streptophyta</taxon>
        <taxon>Embryophyta</taxon>
        <taxon>Tracheophyta</taxon>
        <taxon>Spermatophyta</taxon>
        <taxon>Magnoliopsida</taxon>
        <taxon>eudicotyledons</taxon>
        <taxon>Gunneridae</taxon>
        <taxon>Pentapetalae</taxon>
        <taxon>rosids</taxon>
        <taxon>malvids</taxon>
        <taxon>Malvales</taxon>
        <taxon>Dipterocarpaceae</taxon>
        <taxon>Rubroshorea</taxon>
    </lineage>
</organism>
<evidence type="ECO:0000313" key="2">
    <source>
        <dbReference type="EMBL" id="GKV41290.1"/>
    </source>
</evidence>
<sequence length="146" mass="16505">MKREGRQYGMVRTYYIPPPPLNLRRDVNLSRRKIDSPATAGLFTKVSPKPTNHSKFTGKCGKARCGGCHMHPVCKSKDKTKGNHRHRSTDMHENYQVMDGRPGLNFSGLSVSAVLEHLASNHHDHDEDDEVDDNDDGHDYDFNMSS</sequence>
<evidence type="ECO:0000313" key="3">
    <source>
        <dbReference type="Proteomes" id="UP001054252"/>
    </source>
</evidence>
<dbReference type="PANTHER" id="PTHR34278:SF1">
    <property type="entry name" value="PROTEIN THI031, PUTATIVE-RELATED"/>
    <property type="match status" value="1"/>
</dbReference>
<dbReference type="EMBL" id="BPVZ01000149">
    <property type="protein sequence ID" value="GKV41290.1"/>
    <property type="molecule type" value="Genomic_DNA"/>
</dbReference>
<accession>A0AAV5LUX6</accession>
<proteinExistence type="predicted"/>
<dbReference type="Proteomes" id="UP001054252">
    <property type="component" value="Unassembled WGS sequence"/>
</dbReference>
<feature type="compositionally biased region" description="Acidic residues" evidence="1">
    <location>
        <begin position="126"/>
        <end position="136"/>
    </location>
</feature>
<dbReference type="PANTHER" id="PTHR34278">
    <property type="entry name" value="PROTEIN THI031, PUTATIVE-RELATED"/>
    <property type="match status" value="1"/>
</dbReference>
<gene>
    <name evidence="2" type="ORF">SLEP1_g48841</name>
</gene>
<feature type="compositionally biased region" description="Basic and acidic residues" evidence="1">
    <location>
        <begin position="137"/>
        <end position="146"/>
    </location>
</feature>
<protein>
    <submittedName>
        <fullName evidence="2">Uncharacterized protein</fullName>
    </submittedName>
</protein>
<keyword evidence="3" id="KW-1185">Reference proteome</keyword>
<name>A0AAV5LUX6_9ROSI</name>
<reference evidence="2 3" key="1">
    <citation type="journal article" date="2021" name="Commun. Biol.">
        <title>The genome of Shorea leprosula (Dipterocarpaceae) highlights the ecological relevance of drought in aseasonal tropical rainforests.</title>
        <authorList>
            <person name="Ng K.K.S."/>
            <person name="Kobayashi M.J."/>
            <person name="Fawcett J.A."/>
            <person name="Hatakeyama M."/>
            <person name="Paape T."/>
            <person name="Ng C.H."/>
            <person name="Ang C.C."/>
            <person name="Tnah L.H."/>
            <person name="Lee C.T."/>
            <person name="Nishiyama T."/>
            <person name="Sese J."/>
            <person name="O'Brien M.J."/>
            <person name="Copetti D."/>
            <person name="Mohd Noor M.I."/>
            <person name="Ong R.C."/>
            <person name="Putra M."/>
            <person name="Sireger I.Z."/>
            <person name="Indrioko S."/>
            <person name="Kosugi Y."/>
            <person name="Izuno A."/>
            <person name="Isagi Y."/>
            <person name="Lee S.L."/>
            <person name="Shimizu K.K."/>
        </authorList>
    </citation>
    <scope>NUCLEOTIDE SEQUENCE [LARGE SCALE GENOMIC DNA]</scope>
    <source>
        <strain evidence="2">214</strain>
    </source>
</reference>
<dbReference type="AlphaFoldDB" id="A0AAV5LUX6"/>
<feature type="region of interest" description="Disordered" evidence="1">
    <location>
        <begin position="71"/>
        <end position="99"/>
    </location>
</feature>